<comment type="caution">
    <text evidence="1">The sequence shown here is derived from an EMBL/GenBank/DDBJ whole genome shotgun (WGS) entry which is preliminary data.</text>
</comment>
<gene>
    <name evidence="1" type="ORF">BJF92_14490</name>
</gene>
<dbReference type="AlphaFoldDB" id="A0A1Q9ACJ8"/>
<evidence type="ECO:0000313" key="1">
    <source>
        <dbReference type="EMBL" id="OLP52623.1"/>
    </source>
</evidence>
<evidence type="ECO:0000313" key="2">
    <source>
        <dbReference type="Proteomes" id="UP000186143"/>
    </source>
</evidence>
<dbReference type="STRING" id="1672749.BJF92_14490"/>
<organism evidence="1 2">
    <name type="scientific">Xaviernesmea rhizosphaerae</name>
    <dbReference type="NCBI Taxonomy" id="1672749"/>
    <lineage>
        <taxon>Bacteria</taxon>
        <taxon>Pseudomonadati</taxon>
        <taxon>Pseudomonadota</taxon>
        <taxon>Alphaproteobacteria</taxon>
        <taxon>Hyphomicrobiales</taxon>
        <taxon>Rhizobiaceae</taxon>
        <taxon>Rhizobium/Agrobacterium group</taxon>
        <taxon>Xaviernesmea</taxon>
    </lineage>
</organism>
<reference evidence="1 2" key="1">
    <citation type="submission" date="2016-09" db="EMBL/GenBank/DDBJ databases">
        <title>Rhizobium sp. nov., a novel species isolated from the rice rhizosphere.</title>
        <authorList>
            <person name="Zhao J."/>
            <person name="Zhang X."/>
        </authorList>
    </citation>
    <scope>NUCLEOTIDE SEQUENCE [LARGE SCALE GENOMIC DNA]</scope>
    <source>
        <strain evidence="1 2">MH17</strain>
    </source>
</reference>
<name>A0A1Q9ACJ8_9HYPH</name>
<protein>
    <submittedName>
        <fullName evidence="1">Uncharacterized protein</fullName>
    </submittedName>
</protein>
<proteinExistence type="predicted"/>
<accession>A0A1Q9ACJ8</accession>
<sequence length="109" mass="12273">MSAPLLFGLYPPKISDIPPGATIRPGCLLLHISTMPVFGRNRDETRFYNFPVYLPPPFNTPSQKNALLAFEYMRATSPTVRKAVEELQVLARTPASRAYARQHPEMSIK</sequence>
<dbReference type="Proteomes" id="UP000186143">
    <property type="component" value="Unassembled WGS sequence"/>
</dbReference>
<dbReference type="EMBL" id="MKIO01000047">
    <property type="protein sequence ID" value="OLP52623.1"/>
    <property type="molecule type" value="Genomic_DNA"/>
</dbReference>